<evidence type="ECO:0000313" key="2">
    <source>
        <dbReference type="Proteomes" id="UP000324222"/>
    </source>
</evidence>
<comment type="caution">
    <text evidence="1">The sequence shown here is derived from an EMBL/GenBank/DDBJ whole genome shotgun (WGS) entry which is preliminary data.</text>
</comment>
<dbReference type="AlphaFoldDB" id="A0A5B7I4P6"/>
<gene>
    <name evidence="1" type="ORF">E2C01_070158</name>
</gene>
<accession>A0A5B7I4P6</accession>
<dbReference type="EMBL" id="VSRR010041807">
    <property type="protein sequence ID" value="MPC75764.1"/>
    <property type="molecule type" value="Genomic_DNA"/>
</dbReference>
<proteinExistence type="predicted"/>
<reference evidence="1 2" key="1">
    <citation type="submission" date="2019-05" db="EMBL/GenBank/DDBJ databases">
        <title>Another draft genome of Portunus trituberculatus and its Hox gene families provides insights of decapod evolution.</title>
        <authorList>
            <person name="Jeong J.-H."/>
            <person name="Song I."/>
            <person name="Kim S."/>
            <person name="Choi T."/>
            <person name="Kim D."/>
            <person name="Ryu S."/>
            <person name="Kim W."/>
        </authorList>
    </citation>
    <scope>NUCLEOTIDE SEQUENCE [LARGE SCALE GENOMIC DNA]</scope>
    <source>
        <tissue evidence="1">Muscle</tissue>
    </source>
</reference>
<evidence type="ECO:0000313" key="1">
    <source>
        <dbReference type="EMBL" id="MPC75764.1"/>
    </source>
</evidence>
<organism evidence="1 2">
    <name type="scientific">Portunus trituberculatus</name>
    <name type="common">Swimming crab</name>
    <name type="synonym">Neptunus trituberculatus</name>
    <dbReference type="NCBI Taxonomy" id="210409"/>
    <lineage>
        <taxon>Eukaryota</taxon>
        <taxon>Metazoa</taxon>
        <taxon>Ecdysozoa</taxon>
        <taxon>Arthropoda</taxon>
        <taxon>Crustacea</taxon>
        <taxon>Multicrustacea</taxon>
        <taxon>Malacostraca</taxon>
        <taxon>Eumalacostraca</taxon>
        <taxon>Eucarida</taxon>
        <taxon>Decapoda</taxon>
        <taxon>Pleocyemata</taxon>
        <taxon>Brachyura</taxon>
        <taxon>Eubrachyura</taxon>
        <taxon>Portunoidea</taxon>
        <taxon>Portunidae</taxon>
        <taxon>Portuninae</taxon>
        <taxon>Portunus</taxon>
    </lineage>
</organism>
<sequence length="74" mass="7756">MALAAANKGLEHSGRLEDELLCLANRIRVTHLPPGLAADTVDVVPHLPEGSVPAHLVQEVDPVPTSSFLAVSDP</sequence>
<protein>
    <submittedName>
        <fullName evidence="1">Uncharacterized protein</fullName>
    </submittedName>
</protein>
<name>A0A5B7I4P6_PORTR</name>
<keyword evidence="2" id="KW-1185">Reference proteome</keyword>
<dbReference type="Proteomes" id="UP000324222">
    <property type="component" value="Unassembled WGS sequence"/>
</dbReference>